<evidence type="ECO:0000313" key="3">
    <source>
        <dbReference type="Proteomes" id="UP000837857"/>
    </source>
</evidence>
<evidence type="ECO:0000313" key="2">
    <source>
        <dbReference type="EMBL" id="CAH2066271.1"/>
    </source>
</evidence>
<keyword evidence="3" id="KW-1185">Reference proteome</keyword>
<gene>
    <name evidence="2" type="ORF">IPOD504_LOCUS13356</name>
</gene>
<accession>A0ABN8IWG5</accession>
<dbReference type="Proteomes" id="UP000837857">
    <property type="component" value="Chromosome 4"/>
</dbReference>
<organism evidence="2 3">
    <name type="scientific">Iphiclides podalirius</name>
    <name type="common">scarce swallowtail</name>
    <dbReference type="NCBI Taxonomy" id="110791"/>
    <lineage>
        <taxon>Eukaryota</taxon>
        <taxon>Metazoa</taxon>
        <taxon>Ecdysozoa</taxon>
        <taxon>Arthropoda</taxon>
        <taxon>Hexapoda</taxon>
        <taxon>Insecta</taxon>
        <taxon>Pterygota</taxon>
        <taxon>Neoptera</taxon>
        <taxon>Endopterygota</taxon>
        <taxon>Lepidoptera</taxon>
        <taxon>Glossata</taxon>
        <taxon>Ditrysia</taxon>
        <taxon>Papilionoidea</taxon>
        <taxon>Papilionidae</taxon>
        <taxon>Papilioninae</taxon>
        <taxon>Iphiclides</taxon>
    </lineage>
</organism>
<dbReference type="EMBL" id="OW152816">
    <property type="protein sequence ID" value="CAH2066271.1"/>
    <property type="molecule type" value="Genomic_DNA"/>
</dbReference>
<protein>
    <submittedName>
        <fullName evidence="2">Uncharacterized protein</fullName>
    </submittedName>
</protein>
<feature type="non-terminal residue" evidence="2">
    <location>
        <position position="175"/>
    </location>
</feature>
<feature type="region of interest" description="Disordered" evidence="1">
    <location>
        <begin position="150"/>
        <end position="175"/>
    </location>
</feature>
<sequence length="175" mass="19448">MRSEIRRGEIASDSWAGGDKLGRRGRGSRARRPFVASRARALIAYSCRRGTRLRSDRAETWSVRGHAAVPIPDTVPIFVDSDHVASTICRVTQYVQRGGVSDFHYPQLKLRVEHVGDCAISRRPVSSGIGSSAPNALRVHRICTIKRDVQYRTSPSTGTPENTSRTEQVSLFEPF</sequence>
<name>A0ABN8IWG5_9NEOP</name>
<reference evidence="2" key="1">
    <citation type="submission" date="2022-03" db="EMBL/GenBank/DDBJ databases">
        <authorList>
            <person name="Martin H S."/>
        </authorList>
    </citation>
    <scope>NUCLEOTIDE SEQUENCE</scope>
</reference>
<evidence type="ECO:0000256" key="1">
    <source>
        <dbReference type="SAM" id="MobiDB-lite"/>
    </source>
</evidence>
<proteinExistence type="predicted"/>
<feature type="compositionally biased region" description="Polar residues" evidence="1">
    <location>
        <begin position="151"/>
        <end position="169"/>
    </location>
</feature>